<gene>
    <name evidence="2" type="ORF">OP10G_1865</name>
</gene>
<protein>
    <submittedName>
        <fullName evidence="2">Glycosyl transferase, group 1</fullName>
    </submittedName>
</protein>
<dbReference type="GO" id="GO:0016740">
    <property type="term" value="F:transferase activity"/>
    <property type="evidence" value="ECO:0007669"/>
    <property type="project" value="UniProtKB-KW"/>
</dbReference>
<reference evidence="2 3" key="1">
    <citation type="journal article" date="2014" name="PLoS ONE">
        <title>The first complete genome sequence of the class fimbriimonadia in the phylum armatimonadetes.</title>
        <authorList>
            <person name="Hu Z.Y."/>
            <person name="Wang Y.Z."/>
            <person name="Im W.T."/>
            <person name="Wang S.Y."/>
            <person name="Zhao G.P."/>
            <person name="Zheng H.J."/>
            <person name="Quan Z.X."/>
        </authorList>
    </citation>
    <scope>NUCLEOTIDE SEQUENCE [LARGE SCALE GENOMIC DNA]</scope>
    <source>
        <strain evidence="2">Gsoil 348</strain>
    </source>
</reference>
<sequence length="356" mass="40252">MLRTSLRTGAGAFGELRESWQDLVRSAPAATPFQTYEWLSTWFRHLGAGREPRFVTVTEGQDLVGLMPLVRSQGPWRTLRPMGIGPSDYLHPIARHDYESAVSAEIFEAATNQRDVDLVDLHQVRETQELARVAESVPIVQATCLVLDLPDTYDAYLGTLGKSLRYDVRKLDKTLFTSGRARIETFGPGETGRGLDVLFDLHRARWRKRRLPGAFLGKTVDFHREWATKAAENGWLWLSVLHVDDEAIGAIYAMTVGDTAYYYQAGFDPEKGAVSPGTLLVASSIRRAIEEGKRHFDFMRGDEGYKRRWKPQRELRNLRFIQPGPGPRARLGASWNELGSRVETRVRARLEGRGLL</sequence>
<evidence type="ECO:0000313" key="2">
    <source>
        <dbReference type="EMBL" id="AIE85233.1"/>
    </source>
</evidence>
<feature type="domain" description="BioF2-like acetyltransferase" evidence="1">
    <location>
        <begin position="163"/>
        <end position="307"/>
    </location>
</feature>
<dbReference type="EMBL" id="CP007139">
    <property type="protein sequence ID" value="AIE85233.1"/>
    <property type="molecule type" value="Genomic_DNA"/>
</dbReference>
<proteinExistence type="predicted"/>
<dbReference type="STRING" id="661478.OP10G_1865"/>
<dbReference type="Proteomes" id="UP000027982">
    <property type="component" value="Chromosome"/>
</dbReference>
<dbReference type="AlphaFoldDB" id="A0A068NNT9"/>
<dbReference type="KEGG" id="fgi:OP10G_1865"/>
<keyword evidence="3" id="KW-1185">Reference proteome</keyword>
<dbReference type="HOGENOM" id="CLU_046277_1_0_0"/>
<evidence type="ECO:0000259" key="1">
    <source>
        <dbReference type="Pfam" id="PF13480"/>
    </source>
</evidence>
<dbReference type="InterPro" id="IPR038740">
    <property type="entry name" value="BioF2-like_GNAT_dom"/>
</dbReference>
<name>A0A068NNT9_FIMGI</name>
<dbReference type="RefSeq" id="WP_025226178.1">
    <property type="nucleotide sequence ID" value="NZ_CP007139.1"/>
</dbReference>
<dbReference type="Gene3D" id="3.40.630.30">
    <property type="match status" value="1"/>
</dbReference>
<evidence type="ECO:0000313" key="3">
    <source>
        <dbReference type="Proteomes" id="UP000027982"/>
    </source>
</evidence>
<accession>A0A068NNT9</accession>
<organism evidence="2 3">
    <name type="scientific">Fimbriimonas ginsengisoli Gsoil 348</name>
    <dbReference type="NCBI Taxonomy" id="661478"/>
    <lineage>
        <taxon>Bacteria</taxon>
        <taxon>Bacillati</taxon>
        <taxon>Armatimonadota</taxon>
        <taxon>Fimbriimonadia</taxon>
        <taxon>Fimbriimonadales</taxon>
        <taxon>Fimbriimonadaceae</taxon>
        <taxon>Fimbriimonas</taxon>
    </lineage>
</organism>
<dbReference type="eggNOG" id="COG5653">
    <property type="taxonomic scope" value="Bacteria"/>
</dbReference>
<keyword evidence="2" id="KW-0808">Transferase</keyword>
<dbReference type="Pfam" id="PF13480">
    <property type="entry name" value="Acetyltransf_6"/>
    <property type="match status" value="1"/>
</dbReference>
<dbReference type="OrthoDB" id="9795712at2"/>
<dbReference type="InterPro" id="IPR016181">
    <property type="entry name" value="Acyl_CoA_acyltransferase"/>
</dbReference>
<dbReference type="SUPFAM" id="SSF55729">
    <property type="entry name" value="Acyl-CoA N-acyltransferases (Nat)"/>
    <property type="match status" value="1"/>
</dbReference>